<dbReference type="RefSeq" id="XP_062775555.1">
    <property type="nucleotide sequence ID" value="XM_062919504.1"/>
</dbReference>
<dbReference type="GeneID" id="87939848"/>
<reference evidence="3" key="1">
    <citation type="journal article" date="2023" name="bioRxiv">
        <title>Complete genome of the Medicago anthracnose fungus, Colletotrichum destructivum, reveals a mini-chromosome-like region within a core chromosome.</title>
        <authorList>
            <person name="Lapalu N."/>
            <person name="Simon A."/>
            <person name="Lu A."/>
            <person name="Plaumann P.-L."/>
            <person name="Amselem J."/>
            <person name="Pigne S."/>
            <person name="Auger A."/>
            <person name="Koch C."/>
            <person name="Dallery J.-F."/>
            <person name="O'Connell R.J."/>
        </authorList>
    </citation>
    <scope>NUCLEOTIDE SEQUENCE [LARGE SCALE GENOMIC DNA]</scope>
    <source>
        <strain evidence="3">CBS 520.97</strain>
    </source>
</reference>
<dbReference type="AlphaFoldDB" id="A0AAX4I569"/>
<evidence type="ECO:0000313" key="3">
    <source>
        <dbReference type="Proteomes" id="UP001322277"/>
    </source>
</evidence>
<gene>
    <name evidence="2" type="ORF">CDEST_03345</name>
</gene>
<feature type="region of interest" description="Disordered" evidence="1">
    <location>
        <begin position="160"/>
        <end position="199"/>
    </location>
</feature>
<evidence type="ECO:0000256" key="1">
    <source>
        <dbReference type="SAM" id="MobiDB-lite"/>
    </source>
</evidence>
<proteinExistence type="predicted"/>
<organism evidence="2 3">
    <name type="scientific">Colletotrichum destructivum</name>
    <dbReference type="NCBI Taxonomy" id="34406"/>
    <lineage>
        <taxon>Eukaryota</taxon>
        <taxon>Fungi</taxon>
        <taxon>Dikarya</taxon>
        <taxon>Ascomycota</taxon>
        <taxon>Pezizomycotina</taxon>
        <taxon>Sordariomycetes</taxon>
        <taxon>Hypocreomycetidae</taxon>
        <taxon>Glomerellales</taxon>
        <taxon>Glomerellaceae</taxon>
        <taxon>Colletotrichum</taxon>
        <taxon>Colletotrichum destructivum species complex</taxon>
    </lineage>
</organism>
<accession>A0AAX4I569</accession>
<feature type="region of interest" description="Disordered" evidence="1">
    <location>
        <begin position="79"/>
        <end position="122"/>
    </location>
</feature>
<protein>
    <submittedName>
        <fullName evidence="2">Uncharacterized protein</fullName>
    </submittedName>
</protein>
<dbReference type="Proteomes" id="UP001322277">
    <property type="component" value="Chromosome 2"/>
</dbReference>
<dbReference type="KEGG" id="cdet:87939848"/>
<name>A0AAX4I569_9PEZI</name>
<sequence length="199" mass="22540">MCFYRGTVYSCKHSELGKKVSDCKAQRDFLASTDKEKNACTERRIHSMNRVRDDSRCRKCQRLDALRTRTRKTFLSLRENLEKRRTTSERPATETGESSTSELDGEACTPDNTLDDVPYSSRSKTCELSRELDASEKSEDRAFKLDATTFEHDMASKCASSSGVFDDVKSPDNDGPCVDSKQNQPSVSHSLLLEKEEKE</sequence>
<keyword evidence="3" id="KW-1185">Reference proteome</keyword>
<evidence type="ECO:0000313" key="2">
    <source>
        <dbReference type="EMBL" id="WQF78331.1"/>
    </source>
</evidence>
<dbReference type="EMBL" id="CP137306">
    <property type="protein sequence ID" value="WQF78331.1"/>
    <property type="molecule type" value="Genomic_DNA"/>
</dbReference>
<feature type="compositionally biased region" description="Basic and acidic residues" evidence="1">
    <location>
        <begin position="79"/>
        <end position="92"/>
    </location>
</feature>
<feature type="compositionally biased region" description="Polar residues" evidence="1">
    <location>
        <begin position="180"/>
        <end position="189"/>
    </location>
</feature>